<dbReference type="RefSeq" id="WP_034656089.1">
    <property type="nucleotide sequence ID" value="NZ_CP009921.1"/>
</dbReference>
<evidence type="ECO:0000313" key="2">
    <source>
        <dbReference type="EMBL" id="AJI25550.1"/>
    </source>
</evidence>
<geneLocation type="plasmid" evidence="2 3">
    <name>pBMV_2</name>
</geneLocation>
<evidence type="ECO:0000256" key="1">
    <source>
        <dbReference type="SAM" id="Coils"/>
    </source>
</evidence>
<dbReference type="HOGENOM" id="CLU_031948_0_0_9"/>
<keyword evidence="1" id="KW-0175">Coiled coil</keyword>
<feature type="coiled-coil region" evidence="1">
    <location>
        <begin position="351"/>
        <end position="449"/>
    </location>
</feature>
<proteinExistence type="predicted"/>
<reference evidence="2 3" key="1">
    <citation type="journal article" date="2015" name="Genome Announc.">
        <title>Complete genome sequences for 35 biothreat assay-relevant bacillus species.</title>
        <authorList>
            <person name="Johnson S.L."/>
            <person name="Daligault H.E."/>
            <person name="Davenport K.W."/>
            <person name="Jaissle J."/>
            <person name="Frey K.G."/>
            <person name="Ladner J.T."/>
            <person name="Broomall S.M."/>
            <person name="Bishop-Lilly K.A."/>
            <person name="Bruce D.C."/>
            <person name="Gibbons H.S."/>
            <person name="Coyne S.R."/>
            <person name="Lo C.C."/>
            <person name="Meincke L."/>
            <person name="Munk A.C."/>
            <person name="Koroleva G.I."/>
            <person name="Rosenzweig C.N."/>
            <person name="Palacios G.F."/>
            <person name="Redden C.L."/>
            <person name="Minogue T.D."/>
            <person name="Chain P.S."/>
        </authorList>
    </citation>
    <scope>NUCLEOTIDE SEQUENCE [LARGE SCALE GENOMIC DNA]</scope>
    <source>
        <strain evidence="3">ATCC 14581 / DSM 32 / JCM 2506 / NBRC 15308 / NCIMB 9376 / NCTC 10342 / NRRL B-14308 / VKM B-512</strain>
        <plasmid evidence="2 3">pBMV_2</plasmid>
    </source>
</reference>
<accession>A0A0B6AKY8</accession>
<dbReference type="Proteomes" id="UP000031829">
    <property type="component" value="Plasmid pBMV_2"/>
</dbReference>
<protein>
    <submittedName>
        <fullName evidence="2">Uncharacterized protein</fullName>
    </submittedName>
</protein>
<evidence type="ECO:0000313" key="3">
    <source>
        <dbReference type="Proteomes" id="UP000031829"/>
    </source>
</evidence>
<organism evidence="2 3">
    <name type="scientific">Priestia megaterium (strain ATCC 14581 / DSM 32 / CCUG 1817 / JCM 2506 / NBRC 15308 / NCIMB 9376 / NCTC 10342 / NRRL B-14308 / VKM B-512 / Ford 19)</name>
    <name type="common">Bacillus megaterium</name>
    <dbReference type="NCBI Taxonomy" id="1348623"/>
    <lineage>
        <taxon>Bacteria</taxon>
        <taxon>Bacillati</taxon>
        <taxon>Bacillota</taxon>
        <taxon>Bacilli</taxon>
        <taxon>Bacillales</taxon>
        <taxon>Bacillaceae</taxon>
        <taxon>Priestia</taxon>
    </lineage>
</organism>
<sequence>MGFVTSMQYAIRENGSRWERETAERVLRIREKYGYNSQEYEDIKDSFYCYGCYLKWKEVHGNDPNKGEIPLLTHVDNTKVGGTYFRLRHLNEKNEENKHNVGCCFNDPTGYLKNISNGFDCIDVDPKGVPHLTILKKTQSKRTKNNRFSTDKRDSTERKQYQSFGALQGIYNRYNNAWTELIVKTEDDNNVKIKDILFSSSEAKKIVQNHQETILIVTGVIKKVENRNNGGYINIIFKEKENTPLPSFRLSVSPDHIYHEGDLKCLENRNIGCYGRTRNNKTFSQMELFSLLNQIVFFDLEENGPCPFTLPVIDLKRVEPIITDTLSAHKAVKTTANGEDFSYYLKNQENIPLLEKQIEQTIMKREELLQEKEHRIKVRDRNVNEKERLIVQLNNKKDELVTVKNMLEKKSSFIERVFNIFKMNELKKINSLLSQKEIIEEEINDLKQEFYVKSNDIVDTENFIKHIEFNVVDTQTRISTTLQVMDDLKQGLKIEKIWKEVLEKENCYMYHISTANLWIAIQISEAVYNSSILEIKCLFQSCYEDNEMRFYPQKIQSIVFNISSNDLMVYQKIKNELTNRLRYLPFLKKLKITKKKTVNG</sequence>
<keyword evidence="2" id="KW-0614">Plasmid</keyword>
<dbReference type="GeneID" id="93645754"/>
<gene>
    <name evidence="2" type="ORF">BG04_5772</name>
</gene>
<dbReference type="KEGG" id="bmeg:BG04_5772"/>
<name>A0A0B6AKY8_PRIM2</name>
<dbReference type="AlphaFoldDB" id="A0A0B6AKY8"/>
<dbReference type="EMBL" id="CP009921">
    <property type="protein sequence ID" value="AJI25550.1"/>
    <property type="molecule type" value="Genomic_DNA"/>
</dbReference>